<dbReference type="Gene3D" id="2.40.420.20">
    <property type="match status" value="1"/>
</dbReference>
<proteinExistence type="inferred from homology"/>
<dbReference type="Proteomes" id="UP000001932">
    <property type="component" value="Chromosome"/>
</dbReference>
<dbReference type="InterPro" id="IPR058624">
    <property type="entry name" value="MdtA-like_HH"/>
</dbReference>
<reference evidence="12 14" key="1">
    <citation type="journal article" date="2006" name="Genome Res.">
        <title>Massive genome erosion and functional adaptations provide insights into the symbiotic lifestyle of Sodalis glossinidius in the tsetse host.</title>
        <authorList>
            <person name="Toh H."/>
            <person name="Weiss B.L."/>
            <person name="Perkin S.A.H."/>
            <person name="Yamashita A."/>
            <person name="Oshima K."/>
            <person name="Hattori M."/>
            <person name="Aksoy S."/>
        </authorList>
    </citation>
    <scope>NUCLEOTIDE SEQUENCE [LARGE SCALE GENOMIC DNA]</scope>
    <source>
        <strain evidence="14">morsitans</strain>
        <strain evidence="12">Morsitans</strain>
    </source>
</reference>
<evidence type="ECO:0000256" key="3">
    <source>
        <dbReference type="ARBA" id="ARBA00022448"/>
    </source>
</evidence>
<reference evidence="13 15" key="2">
    <citation type="submission" date="2015-05" db="EMBL/GenBank/DDBJ databases">
        <authorList>
            <person name="Goodhead I."/>
        </authorList>
    </citation>
    <scope>NUCLEOTIDE SEQUENCE [LARGE SCALE GENOMIC DNA]</scope>
    <source>
        <strain evidence="13">B4</strain>
        <strain evidence="15">morsitans</strain>
    </source>
</reference>
<name>Q2NR57_SODGM</name>
<evidence type="ECO:0000256" key="4">
    <source>
        <dbReference type="ARBA" id="ARBA00022475"/>
    </source>
</evidence>
<dbReference type="Gene3D" id="1.10.287.470">
    <property type="entry name" value="Helix hairpin bin"/>
    <property type="match status" value="1"/>
</dbReference>
<dbReference type="HOGENOM" id="CLU_018816_2_0_6"/>
<comment type="similarity">
    <text evidence="2">Belongs to the membrane fusion protein (MFP) (TC 8.A.1) family.</text>
</comment>
<evidence type="ECO:0000313" key="14">
    <source>
        <dbReference type="Proteomes" id="UP000001932"/>
    </source>
</evidence>
<dbReference type="InterPro" id="IPR058625">
    <property type="entry name" value="MdtA-like_BSH"/>
</dbReference>
<dbReference type="EMBL" id="LN854557">
    <property type="protein sequence ID" value="CRL46394.1"/>
    <property type="molecule type" value="Genomic_DNA"/>
</dbReference>
<feature type="domain" description="Multidrug resistance protein MdtA-like barrel-sandwich hybrid" evidence="9">
    <location>
        <begin position="73"/>
        <end position="215"/>
    </location>
</feature>
<evidence type="ECO:0000256" key="2">
    <source>
        <dbReference type="ARBA" id="ARBA00009477"/>
    </source>
</evidence>
<dbReference type="Proteomes" id="UP000245838">
    <property type="component" value="Chromosome sggmmb4_Chromosome"/>
</dbReference>
<sequence>MKRYSKQTIKWRNVLVVVFVLLLIVGLGYYLFAHHSGGNAGMGGPTAVHGGVARQADVPVTLSALGTVVANASVTVTSRVDGQLLKVYFTEGQKVEQGQLLAQIDPLSYQASLAQYQGSLAQNQALLKSAQLTLARYQKLYAQDSLSRQDLETQTATMGQYAGAIKSYQAQIDAAKLDLEYARITAPVSGRVGLRLVDPGNMVRSSDTTSIVTITQTQPIAVTFSVPQANLPTLLQALHHDQTLTATALDQDGTTVLAEGELNFISNEIDSDTGSIKLKAMFANKDEKLYPNQFVNVRLQTNVLKGATVIPAQALQLSSDGDFVYVIKQDNSVERRQVKTGPSFGTTMQAVLSGVSPGERVVTEGIDRLSNGAKVTIVSDNDNGGGSAVESSATRVKGSAGTAIAAPRAATAMQVRLTARPAVTTAPRNESFQTLYRAPGRHHFADDCGADFRAVLLQNAFHLGAAQGGLSHDPGHHALPRRQC</sequence>
<organism evidence="12 14">
    <name type="scientific">Sodalis glossinidius (strain morsitans)</name>
    <dbReference type="NCBI Taxonomy" id="343509"/>
    <lineage>
        <taxon>Bacteria</taxon>
        <taxon>Pseudomonadati</taxon>
        <taxon>Pseudomonadota</taxon>
        <taxon>Gammaproteobacteria</taxon>
        <taxon>Enterobacterales</taxon>
        <taxon>Bruguierivoracaceae</taxon>
        <taxon>Sodalis</taxon>
    </lineage>
</organism>
<dbReference type="EMBL" id="AP008232">
    <property type="protein sequence ID" value="BAE75368.1"/>
    <property type="molecule type" value="Genomic_DNA"/>
</dbReference>
<evidence type="ECO:0000259" key="8">
    <source>
        <dbReference type="Pfam" id="PF25876"/>
    </source>
</evidence>
<dbReference type="SUPFAM" id="SSF111369">
    <property type="entry name" value="HlyD-like secretion proteins"/>
    <property type="match status" value="1"/>
</dbReference>
<dbReference type="KEGG" id="sgl:SG2093"/>
<gene>
    <name evidence="13" type="primary">mdtA</name>
    <name evidence="12" type="ordered locus">SG2093</name>
    <name evidence="13" type="ORF">SGGMMB4_04973</name>
</gene>
<dbReference type="AlphaFoldDB" id="Q2NR57"/>
<evidence type="ECO:0000259" key="10">
    <source>
        <dbReference type="Pfam" id="PF25944"/>
    </source>
</evidence>
<dbReference type="InterPro" id="IPR006143">
    <property type="entry name" value="RND_pump_MFP"/>
</dbReference>
<dbReference type="InterPro" id="IPR058627">
    <property type="entry name" value="MdtA-like_C"/>
</dbReference>
<evidence type="ECO:0000256" key="5">
    <source>
        <dbReference type="ARBA" id="ARBA00022519"/>
    </source>
</evidence>
<evidence type="ECO:0000256" key="1">
    <source>
        <dbReference type="ARBA" id="ARBA00004533"/>
    </source>
</evidence>
<protein>
    <submittedName>
        <fullName evidence="12">Efflux transport protein</fullName>
    </submittedName>
    <submittedName>
        <fullName evidence="13">Multidrug resistance protein MdtA</fullName>
    </submittedName>
</protein>
<dbReference type="GO" id="GO:0015562">
    <property type="term" value="F:efflux transmembrane transporter activity"/>
    <property type="evidence" value="ECO:0007669"/>
    <property type="project" value="TreeGrafter"/>
</dbReference>
<evidence type="ECO:0000313" key="13">
    <source>
        <dbReference type="EMBL" id="CRL46394.1"/>
    </source>
</evidence>
<comment type="subcellular location">
    <subcellularLocation>
        <location evidence="1">Cell inner membrane</location>
    </subcellularLocation>
</comment>
<evidence type="ECO:0000313" key="12">
    <source>
        <dbReference type="EMBL" id="BAE75368.1"/>
    </source>
</evidence>
<dbReference type="PANTHER" id="PTHR30469">
    <property type="entry name" value="MULTIDRUG RESISTANCE PROTEIN MDTA"/>
    <property type="match status" value="1"/>
</dbReference>
<keyword evidence="4" id="KW-1003">Cell membrane</keyword>
<dbReference type="STRING" id="343509.SG2093"/>
<feature type="domain" description="Multidrug resistance protein MdtA-like alpha-helical hairpin" evidence="8">
    <location>
        <begin position="113"/>
        <end position="182"/>
    </location>
</feature>
<dbReference type="Pfam" id="PF25944">
    <property type="entry name" value="Beta-barrel_RND"/>
    <property type="match status" value="1"/>
</dbReference>
<dbReference type="Pfam" id="PF25876">
    <property type="entry name" value="HH_MFP_RND"/>
    <property type="match status" value="1"/>
</dbReference>
<dbReference type="Gene3D" id="2.40.50.100">
    <property type="match status" value="1"/>
</dbReference>
<evidence type="ECO:0000313" key="15">
    <source>
        <dbReference type="Proteomes" id="UP000245838"/>
    </source>
</evidence>
<keyword evidence="5" id="KW-0997">Cell inner membrane</keyword>
<dbReference type="NCBIfam" id="TIGR01730">
    <property type="entry name" value="RND_mfp"/>
    <property type="match status" value="1"/>
</dbReference>
<feature type="transmembrane region" description="Helical" evidence="7">
    <location>
        <begin position="12"/>
        <end position="32"/>
    </location>
</feature>
<dbReference type="FunFam" id="2.40.420.20:FF:000001">
    <property type="entry name" value="Efflux RND transporter periplasmic adaptor subunit"/>
    <property type="match status" value="1"/>
</dbReference>
<keyword evidence="3" id="KW-0813">Transport</keyword>
<keyword evidence="7" id="KW-1133">Transmembrane helix</keyword>
<keyword evidence="6 7" id="KW-0472">Membrane</keyword>
<dbReference type="Pfam" id="PF25917">
    <property type="entry name" value="BSH_RND"/>
    <property type="match status" value="1"/>
</dbReference>
<evidence type="ECO:0000259" key="9">
    <source>
        <dbReference type="Pfam" id="PF25917"/>
    </source>
</evidence>
<dbReference type="GO" id="GO:1990281">
    <property type="term" value="C:efflux pump complex"/>
    <property type="evidence" value="ECO:0007669"/>
    <property type="project" value="TreeGrafter"/>
</dbReference>
<dbReference type="Gene3D" id="2.40.30.170">
    <property type="match status" value="1"/>
</dbReference>
<evidence type="ECO:0000259" key="11">
    <source>
        <dbReference type="Pfam" id="PF25967"/>
    </source>
</evidence>
<dbReference type="eggNOG" id="COG0845">
    <property type="taxonomic scope" value="Bacteria"/>
</dbReference>
<dbReference type="PANTHER" id="PTHR30469:SF12">
    <property type="entry name" value="MULTIDRUG RESISTANCE PROTEIN MDTA"/>
    <property type="match status" value="1"/>
</dbReference>
<keyword evidence="14" id="KW-1185">Reference proteome</keyword>
<feature type="domain" description="Multidrug resistance protein MdtA-like beta-barrel" evidence="10">
    <location>
        <begin position="219"/>
        <end position="301"/>
    </location>
</feature>
<evidence type="ECO:0000256" key="6">
    <source>
        <dbReference type="ARBA" id="ARBA00023136"/>
    </source>
</evidence>
<feature type="domain" description="Multidrug resistance protein MdtA-like C-terminal permuted SH3" evidence="11">
    <location>
        <begin position="307"/>
        <end position="368"/>
    </location>
</feature>
<keyword evidence="7" id="KW-0812">Transmembrane</keyword>
<dbReference type="InterPro" id="IPR058626">
    <property type="entry name" value="MdtA-like_b-barrel"/>
</dbReference>
<dbReference type="GO" id="GO:0005886">
    <property type="term" value="C:plasma membrane"/>
    <property type="evidence" value="ECO:0007669"/>
    <property type="project" value="UniProtKB-SubCell"/>
</dbReference>
<evidence type="ECO:0000256" key="7">
    <source>
        <dbReference type="SAM" id="Phobius"/>
    </source>
</evidence>
<accession>Q2NR57</accession>
<dbReference type="Pfam" id="PF25967">
    <property type="entry name" value="RND-MFP_C"/>
    <property type="match status" value="1"/>
</dbReference>